<evidence type="ECO:0000313" key="8">
    <source>
        <dbReference type="Proteomes" id="UP000198741"/>
    </source>
</evidence>
<keyword evidence="2 5" id="KW-0812">Transmembrane</keyword>
<feature type="transmembrane region" description="Helical" evidence="5">
    <location>
        <begin position="197"/>
        <end position="214"/>
    </location>
</feature>
<dbReference type="PANTHER" id="PTHR23514:SF13">
    <property type="entry name" value="INNER MEMBRANE PROTEIN YBJJ"/>
    <property type="match status" value="1"/>
</dbReference>
<evidence type="ECO:0000256" key="1">
    <source>
        <dbReference type="ARBA" id="ARBA00004651"/>
    </source>
</evidence>
<evidence type="ECO:0000256" key="2">
    <source>
        <dbReference type="ARBA" id="ARBA00022692"/>
    </source>
</evidence>
<dbReference type="RefSeq" id="WP_090475019.1">
    <property type="nucleotide sequence ID" value="NZ_LT629710.1"/>
</dbReference>
<keyword evidence="8" id="KW-1185">Reference proteome</keyword>
<dbReference type="OrthoDB" id="151222at2"/>
<feature type="transmembrane region" description="Helical" evidence="5">
    <location>
        <begin position="155"/>
        <end position="177"/>
    </location>
</feature>
<proteinExistence type="predicted"/>
<comment type="subcellular location">
    <subcellularLocation>
        <location evidence="1">Cell membrane</location>
        <topology evidence="1">Multi-pass membrane protein</topology>
    </subcellularLocation>
</comment>
<dbReference type="EMBL" id="LT629710">
    <property type="protein sequence ID" value="SDO50873.1"/>
    <property type="molecule type" value="Genomic_DNA"/>
</dbReference>
<dbReference type="Gene3D" id="1.20.1250.20">
    <property type="entry name" value="MFS general substrate transporter like domains"/>
    <property type="match status" value="2"/>
</dbReference>
<dbReference type="GO" id="GO:0005886">
    <property type="term" value="C:plasma membrane"/>
    <property type="evidence" value="ECO:0007669"/>
    <property type="project" value="UniProtKB-SubCell"/>
</dbReference>
<evidence type="ECO:0000259" key="6">
    <source>
        <dbReference type="PROSITE" id="PS50850"/>
    </source>
</evidence>
<feature type="transmembrane region" description="Helical" evidence="5">
    <location>
        <begin position="126"/>
        <end position="148"/>
    </location>
</feature>
<feature type="transmembrane region" description="Helical" evidence="5">
    <location>
        <begin position="77"/>
        <end position="106"/>
    </location>
</feature>
<feature type="transmembrane region" description="Helical" evidence="5">
    <location>
        <begin position="287"/>
        <end position="314"/>
    </location>
</feature>
<evidence type="ECO:0000256" key="5">
    <source>
        <dbReference type="SAM" id="Phobius"/>
    </source>
</evidence>
<dbReference type="STRING" id="1090615.SAMN04515671_1162"/>
<feature type="domain" description="Major facilitator superfamily (MFS) profile" evidence="6">
    <location>
        <begin position="196"/>
        <end position="387"/>
    </location>
</feature>
<feature type="transmembrane region" description="Helical" evidence="5">
    <location>
        <begin position="41"/>
        <end position="65"/>
    </location>
</feature>
<dbReference type="GO" id="GO:0022857">
    <property type="term" value="F:transmembrane transporter activity"/>
    <property type="evidence" value="ECO:0007669"/>
    <property type="project" value="InterPro"/>
</dbReference>
<evidence type="ECO:0000313" key="7">
    <source>
        <dbReference type="EMBL" id="SDO50873.1"/>
    </source>
</evidence>
<evidence type="ECO:0000256" key="3">
    <source>
        <dbReference type="ARBA" id="ARBA00022989"/>
    </source>
</evidence>
<protein>
    <submittedName>
        <fullName evidence="7">Major Facilitator Superfamily protein</fullName>
    </submittedName>
</protein>
<feature type="transmembrane region" description="Helical" evidence="5">
    <location>
        <begin position="358"/>
        <end position="379"/>
    </location>
</feature>
<organism evidence="7 8">
    <name type="scientific">Nakamurella panacisegetis</name>
    <dbReference type="NCBI Taxonomy" id="1090615"/>
    <lineage>
        <taxon>Bacteria</taxon>
        <taxon>Bacillati</taxon>
        <taxon>Actinomycetota</taxon>
        <taxon>Actinomycetes</taxon>
        <taxon>Nakamurellales</taxon>
        <taxon>Nakamurellaceae</taxon>
        <taxon>Nakamurella</taxon>
    </lineage>
</organism>
<feature type="transmembrane region" description="Helical" evidence="5">
    <location>
        <begin position="9"/>
        <end position="29"/>
    </location>
</feature>
<accession>A0A1H0K522</accession>
<dbReference type="InterPro" id="IPR036259">
    <property type="entry name" value="MFS_trans_sf"/>
</dbReference>
<sequence>MGQLGRSRAGVAAAFFAQGLGFAVVLTHLPAVKDRYGLDDLAITGVMFAVAVLAGLGSTAAGAFASRRGSATSLRAALVIAASGLAVAGLADDLVVFLIGVGLYGLGLGTVDASENMQAVALEARYGRSILTSFHAAWSAGGIVGALYTAGTHSWTLTAALVPTAVVIAAIALGPYLPGIEAAPDTEAAAQLPWRPLLLLGAALVLFYIADSAASSWSTIYLRDGLAATAGVAPLAYGAYQTTSLLSRVAGDFLVRRSGAVTVVRMAAGIGAVGLLLVVLAPGPAVAIAGFAVLGAGLAVVAPLTFSAAGVLAGQGTPEERRRRADVLVARLNQFNYLGFVLGGVLTGLVSSGSSLRWGYVVPLVTTAVLVLLAPAFAARRAVTTPA</sequence>
<dbReference type="InterPro" id="IPR051788">
    <property type="entry name" value="MFS_Transporter"/>
</dbReference>
<feature type="transmembrane region" description="Helical" evidence="5">
    <location>
        <begin position="335"/>
        <end position="352"/>
    </location>
</feature>
<reference evidence="7 8" key="1">
    <citation type="submission" date="2016-10" db="EMBL/GenBank/DDBJ databases">
        <authorList>
            <person name="de Groot N.N."/>
        </authorList>
    </citation>
    <scope>NUCLEOTIDE SEQUENCE [LARGE SCALE GENOMIC DNA]</scope>
    <source>
        <strain evidence="8">P4-7,KCTC 19426,CECT 7604</strain>
    </source>
</reference>
<dbReference type="PROSITE" id="PS50850">
    <property type="entry name" value="MFS"/>
    <property type="match status" value="1"/>
</dbReference>
<dbReference type="Proteomes" id="UP000198741">
    <property type="component" value="Chromosome I"/>
</dbReference>
<keyword evidence="3 5" id="KW-1133">Transmembrane helix</keyword>
<gene>
    <name evidence="7" type="ORF">SAMN04515671_1162</name>
</gene>
<feature type="transmembrane region" description="Helical" evidence="5">
    <location>
        <begin position="263"/>
        <end position="281"/>
    </location>
</feature>
<name>A0A1H0K522_9ACTN</name>
<evidence type="ECO:0000256" key="4">
    <source>
        <dbReference type="ARBA" id="ARBA00023136"/>
    </source>
</evidence>
<keyword evidence="4 5" id="KW-0472">Membrane</keyword>
<dbReference type="SUPFAM" id="SSF103473">
    <property type="entry name" value="MFS general substrate transporter"/>
    <property type="match status" value="1"/>
</dbReference>
<dbReference type="PANTHER" id="PTHR23514">
    <property type="entry name" value="BYPASS OF STOP CODON PROTEIN 6"/>
    <property type="match status" value="1"/>
</dbReference>
<dbReference type="AlphaFoldDB" id="A0A1H0K522"/>
<dbReference type="InterPro" id="IPR020846">
    <property type="entry name" value="MFS_dom"/>
</dbReference>